<dbReference type="Proteomes" id="UP000238916">
    <property type="component" value="Unassembled WGS sequence"/>
</dbReference>
<accession>A0A2U3KNW3</accession>
<reference evidence="2" key="1">
    <citation type="submission" date="2018-02" db="EMBL/GenBank/DDBJ databases">
        <authorList>
            <person name="Hausmann B."/>
        </authorList>
    </citation>
    <scope>NUCLEOTIDE SEQUENCE [LARGE SCALE GENOMIC DNA]</scope>
    <source>
        <strain evidence="2">Peat soil MAG SbF1</strain>
    </source>
</reference>
<sequence>MLRQSERVKVYSSVHGISQTHQISVVVQPLMQYIVCNLHTIVYNKEMGGAIFEES</sequence>
<dbReference type="EMBL" id="OMOF01000166">
    <property type="protein sequence ID" value="SPF41352.1"/>
    <property type="molecule type" value="Genomic_DNA"/>
</dbReference>
<name>A0A2U3KNW3_9FIRM</name>
<dbReference type="AlphaFoldDB" id="A0A2U3KNW3"/>
<protein>
    <submittedName>
        <fullName evidence="1">Uncharacterized protein</fullName>
    </submittedName>
</protein>
<evidence type="ECO:0000313" key="1">
    <source>
        <dbReference type="EMBL" id="SPF41352.1"/>
    </source>
</evidence>
<proteinExistence type="predicted"/>
<gene>
    <name evidence="1" type="ORF">SBF1_2480005</name>
</gene>
<evidence type="ECO:0000313" key="2">
    <source>
        <dbReference type="Proteomes" id="UP000238916"/>
    </source>
</evidence>
<organism evidence="1 2">
    <name type="scientific">Candidatus Desulfosporosinus infrequens</name>
    <dbReference type="NCBI Taxonomy" id="2043169"/>
    <lineage>
        <taxon>Bacteria</taxon>
        <taxon>Bacillati</taxon>
        <taxon>Bacillota</taxon>
        <taxon>Clostridia</taxon>
        <taxon>Eubacteriales</taxon>
        <taxon>Desulfitobacteriaceae</taxon>
        <taxon>Desulfosporosinus</taxon>
    </lineage>
</organism>